<dbReference type="AlphaFoldDB" id="A0A5M3X455"/>
<gene>
    <name evidence="2" type="ORF">Amac_100850</name>
</gene>
<accession>A0A5M3X455</accession>
<name>A0A5M3X455_9ACTN</name>
<dbReference type="Proteomes" id="UP000331127">
    <property type="component" value="Unassembled WGS sequence"/>
</dbReference>
<protein>
    <submittedName>
        <fullName evidence="2">Uncharacterized protein</fullName>
    </submittedName>
</protein>
<sequence length="114" mass="12356">MARPKIMPTSTIGIMLMIGPVCCRPIRPAPQPHWKTATTAPSEASTDSRKPKTALSGTITERKITSSSRKARPSTIARYGTSASCTFRATSMFTAVVPVTRKVAPVPYWVVHRG</sequence>
<reference evidence="2 3" key="1">
    <citation type="submission" date="2019-10" db="EMBL/GenBank/DDBJ databases">
        <title>Whole genome shotgun sequence of Acrocarpospora macrocephala NBRC 16266.</title>
        <authorList>
            <person name="Ichikawa N."/>
            <person name="Kimura A."/>
            <person name="Kitahashi Y."/>
            <person name="Komaki H."/>
            <person name="Oguchi A."/>
        </authorList>
    </citation>
    <scope>NUCLEOTIDE SEQUENCE [LARGE SCALE GENOMIC DNA]</scope>
    <source>
        <strain evidence="2 3">NBRC 16266</strain>
    </source>
</reference>
<feature type="region of interest" description="Disordered" evidence="1">
    <location>
        <begin position="28"/>
        <end position="75"/>
    </location>
</feature>
<keyword evidence="3" id="KW-1185">Reference proteome</keyword>
<evidence type="ECO:0000313" key="2">
    <source>
        <dbReference type="EMBL" id="GES16487.1"/>
    </source>
</evidence>
<dbReference type="EMBL" id="BLAE01000103">
    <property type="protein sequence ID" value="GES16487.1"/>
    <property type="molecule type" value="Genomic_DNA"/>
</dbReference>
<evidence type="ECO:0000256" key="1">
    <source>
        <dbReference type="SAM" id="MobiDB-lite"/>
    </source>
</evidence>
<feature type="compositionally biased region" description="Polar residues" evidence="1">
    <location>
        <begin position="36"/>
        <end position="45"/>
    </location>
</feature>
<organism evidence="2 3">
    <name type="scientific">Acrocarpospora macrocephala</name>
    <dbReference type="NCBI Taxonomy" id="150177"/>
    <lineage>
        <taxon>Bacteria</taxon>
        <taxon>Bacillati</taxon>
        <taxon>Actinomycetota</taxon>
        <taxon>Actinomycetes</taxon>
        <taxon>Streptosporangiales</taxon>
        <taxon>Streptosporangiaceae</taxon>
        <taxon>Acrocarpospora</taxon>
    </lineage>
</organism>
<proteinExistence type="predicted"/>
<comment type="caution">
    <text evidence="2">The sequence shown here is derived from an EMBL/GenBank/DDBJ whole genome shotgun (WGS) entry which is preliminary data.</text>
</comment>
<evidence type="ECO:0000313" key="3">
    <source>
        <dbReference type="Proteomes" id="UP000331127"/>
    </source>
</evidence>